<feature type="domain" description="USP" evidence="3">
    <location>
        <begin position="580"/>
        <end position="936"/>
    </location>
</feature>
<comment type="similarity">
    <text evidence="1">Belongs to the peptidase C19 family.</text>
</comment>
<dbReference type="PROSITE" id="PS00973">
    <property type="entry name" value="USP_2"/>
    <property type="match status" value="1"/>
</dbReference>
<comment type="caution">
    <text evidence="4">The sequence shown here is derived from an EMBL/GenBank/DDBJ whole genome shotgun (WGS) entry which is preliminary data.</text>
</comment>
<dbReference type="GO" id="GO:0000082">
    <property type="term" value="P:G1/S transition of mitotic cell cycle"/>
    <property type="evidence" value="ECO:0007669"/>
    <property type="project" value="TreeGrafter"/>
</dbReference>
<keyword evidence="5" id="KW-1185">Reference proteome</keyword>
<dbReference type="PANTHER" id="PTHR24006">
    <property type="entry name" value="UBIQUITIN CARBOXYL-TERMINAL HYDROLASE"/>
    <property type="match status" value="1"/>
</dbReference>
<feature type="compositionally biased region" description="Low complexity" evidence="2">
    <location>
        <begin position="542"/>
        <end position="554"/>
    </location>
</feature>
<dbReference type="InterPro" id="IPR028889">
    <property type="entry name" value="USP"/>
</dbReference>
<organism evidence="4 5">
    <name type="scientific">Amphibalanus amphitrite</name>
    <name type="common">Striped barnacle</name>
    <name type="synonym">Balanus amphitrite</name>
    <dbReference type="NCBI Taxonomy" id="1232801"/>
    <lineage>
        <taxon>Eukaryota</taxon>
        <taxon>Metazoa</taxon>
        <taxon>Ecdysozoa</taxon>
        <taxon>Arthropoda</taxon>
        <taxon>Crustacea</taxon>
        <taxon>Multicrustacea</taxon>
        <taxon>Cirripedia</taxon>
        <taxon>Thoracica</taxon>
        <taxon>Thoracicalcarea</taxon>
        <taxon>Balanomorpha</taxon>
        <taxon>Balanoidea</taxon>
        <taxon>Balanidae</taxon>
        <taxon>Amphibalaninae</taxon>
        <taxon>Amphibalanus</taxon>
    </lineage>
</organism>
<dbReference type="GO" id="GO:0016579">
    <property type="term" value="P:protein deubiquitination"/>
    <property type="evidence" value="ECO:0007669"/>
    <property type="project" value="InterPro"/>
</dbReference>
<dbReference type="Proteomes" id="UP000440578">
    <property type="component" value="Unassembled WGS sequence"/>
</dbReference>
<evidence type="ECO:0000313" key="5">
    <source>
        <dbReference type="Proteomes" id="UP000440578"/>
    </source>
</evidence>
<dbReference type="Pfam" id="PF00443">
    <property type="entry name" value="UCH"/>
    <property type="match status" value="1"/>
</dbReference>
<evidence type="ECO:0000256" key="2">
    <source>
        <dbReference type="SAM" id="MobiDB-lite"/>
    </source>
</evidence>
<evidence type="ECO:0000313" key="4">
    <source>
        <dbReference type="EMBL" id="KAF0301453.1"/>
    </source>
</evidence>
<keyword evidence="4" id="KW-0378">Hydrolase</keyword>
<accession>A0A6A4W685</accession>
<sequence>MRRIHWLSGTQPYFANEAEVRTTINSFDTGSSAGLDGLRPAHLKDLTSRSAGEAGVRLITALTALVNMALSGELPRSARAAFFGAALTALRKSDGGVRPIAVGCTYRRLAAKLALRPLSAEVGEQLRPTQLGYVQQVISAATAPFNCWYLDDGTLGGKVSTICADLKELTTDMAKIGLDINPAKCEIILPSTATDEQRVSAVGKIHQLLPRAPVVPDAELTVLGAPITDTAARAVMAKKMEELDLMIERLHHLDAHSAFFLLCNCLWLPKLQYLLRAAPLYEQPDLLQMIDKKLKSSLAGLTNVRFDDASWEQAVLPVSAGRHPRHTALNDVLRRALLSANIPALLEPIGLDRGDGKRPDGMTLYPFSSGMSLVWDATCVSTFADCNIASAAVAAGQAARDAEVRKRYKYADLAQRYRFEPVAFETGGACGPGTRTLIRELGARLTAASGDKRETEWLWQRLSIAVMRGNATSVLLTSGLLPQQVNTTTNTASVKPPAVALATSPAAEAAKSLAGGAPASVPTPTSSYSSGKSYQNDDSGSRWRSSPRRSSSPLRARENELPSPRWLSDVSRRGGGSPHPPKARRPRPSRSNATLQSLLGLRPFLSEMVSLISDPGVSDQCRTLRAVAKLMVLRQKALSKSVFSHLNDLRDVFAEIDPAFRGIEMQDANEFLLRLLDTLKEEIDAQRPTDNPVRDNFQYQTIESYMCTKCHETVLKQQENISWFVSVPRHQGTEAPTLLDALRLCMRPDRRELLCQHCRHDECRYPAATAGLPESAAVGSPVTAGAAAPRPMSATGAEPPPLPPAQAELVAQDADPESNPARTREDRELKEAMMRSLEEGAPADASEQVHFPKSCVEDDQSLCSTDLAGDFTYRLVSVVSHHGGNTHSGHYVSDVYSVDRDRWYHYDDRRVSCVDEAEVLGEGHQRNGYIFFYLHKDLCNQAVSVEGAGGAL</sequence>
<dbReference type="CDD" id="cd02257">
    <property type="entry name" value="Peptidase_C19"/>
    <property type="match status" value="1"/>
</dbReference>
<dbReference type="OrthoDB" id="10009867at2759"/>
<dbReference type="AlphaFoldDB" id="A0A6A4W685"/>
<protein>
    <submittedName>
        <fullName evidence="4">Ubiquitin carboxyl-terminal hydrolase 37</fullName>
    </submittedName>
</protein>
<dbReference type="GO" id="GO:0005634">
    <property type="term" value="C:nucleus"/>
    <property type="evidence" value="ECO:0007669"/>
    <property type="project" value="TreeGrafter"/>
</dbReference>
<feature type="region of interest" description="Disordered" evidence="2">
    <location>
        <begin position="781"/>
        <end position="805"/>
    </location>
</feature>
<feature type="compositionally biased region" description="Polar residues" evidence="2">
    <location>
        <begin position="522"/>
        <end position="538"/>
    </location>
</feature>
<dbReference type="GO" id="GO:0004843">
    <property type="term" value="F:cysteine-type deubiquitinase activity"/>
    <property type="evidence" value="ECO:0007669"/>
    <property type="project" value="InterPro"/>
</dbReference>
<evidence type="ECO:0000259" key="3">
    <source>
        <dbReference type="PROSITE" id="PS50235"/>
    </source>
</evidence>
<feature type="region of interest" description="Disordered" evidence="2">
    <location>
        <begin position="513"/>
        <end position="592"/>
    </location>
</feature>
<dbReference type="InterPro" id="IPR038765">
    <property type="entry name" value="Papain-like_cys_pep_sf"/>
</dbReference>
<dbReference type="EMBL" id="VIIS01001164">
    <property type="protein sequence ID" value="KAF0301453.1"/>
    <property type="molecule type" value="Genomic_DNA"/>
</dbReference>
<dbReference type="GO" id="GO:0005829">
    <property type="term" value="C:cytosol"/>
    <property type="evidence" value="ECO:0007669"/>
    <property type="project" value="TreeGrafter"/>
</dbReference>
<reference evidence="4 5" key="1">
    <citation type="submission" date="2019-07" db="EMBL/GenBank/DDBJ databases">
        <title>Draft genome assembly of a fouling barnacle, Amphibalanus amphitrite (Darwin, 1854): The first reference genome for Thecostraca.</title>
        <authorList>
            <person name="Kim W."/>
        </authorList>
    </citation>
    <scope>NUCLEOTIDE SEQUENCE [LARGE SCALE GENOMIC DNA]</scope>
    <source>
        <strain evidence="4">SNU_AA5</strain>
        <tissue evidence="4">Soma without cirri and trophi</tissue>
    </source>
</reference>
<dbReference type="InterPro" id="IPR018200">
    <property type="entry name" value="USP_CS"/>
</dbReference>
<dbReference type="SUPFAM" id="SSF54001">
    <property type="entry name" value="Cysteine proteinases"/>
    <property type="match status" value="1"/>
</dbReference>
<evidence type="ECO:0000256" key="1">
    <source>
        <dbReference type="ARBA" id="ARBA00009085"/>
    </source>
</evidence>
<proteinExistence type="inferred from homology"/>
<name>A0A6A4W685_AMPAM</name>
<dbReference type="Gene3D" id="3.90.70.10">
    <property type="entry name" value="Cysteine proteinases"/>
    <property type="match status" value="2"/>
</dbReference>
<dbReference type="PROSITE" id="PS50235">
    <property type="entry name" value="USP_3"/>
    <property type="match status" value="1"/>
</dbReference>
<dbReference type="InterPro" id="IPR050164">
    <property type="entry name" value="Peptidase_C19"/>
</dbReference>
<gene>
    <name evidence="4" type="primary">USP37_22</name>
    <name evidence="4" type="ORF">FJT64_026246</name>
</gene>
<dbReference type="PANTHER" id="PTHR24006:SF915">
    <property type="entry name" value="UBIQUITIN CARBOXYL-TERMINAL HYDROLASE-RELATED"/>
    <property type="match status" value="1"/>
</dbReference>
<dbReference type="InterPro" id="IPR001394">
    <property type="entry name" value="Peptidase_C19_UCH"/>
</dbReference>